<name>A0A382MH38_9ZZZZ</name>
<proteinExistence type="predicted"/>
<dbReference type="InterPro" id="IPR029787">
    <property type="entry name" value="Nucleotide_cyclase"/>
</dbReference>
<dbReference type="InterPro" id="IPR020503">
    <property type="entry name" value="Uncharacterised_Rv2561"/>
</dbReference>
<reference evidence="1" key="1">
    <citation type="submission" date="2018-05" db="EMBL/GenBank/DDBJ databases">
        <authorList>
            <person name="Lanie J.A."/>
            <person name="Ng W.-L."/>
            <person name="Kazmierczak K.M."/>
            <person name="Andrzejewski T.M."/>
            <person name="Davidsen T.M."/>
            <person name="Wayne K.J."/>
            <person name="Tettelin H."/>
            <person name="Glass J.I."/>
            <person name="Rusch D."/>
            <person name="Podicherti R."/>
            <person name="Tsui H.-C.T."/>
            <person name="Winkler M.E."/>
        </authorList>
    </citation>
    <scope>NUCLEOTIDE SEQUENCE</scope>
</reference>
<sequence>MLNPINHLAAFLSENHRKIFDFLEIFLSNIFFSETTEKEVKMVNNRGFIVLVDISGYTKFIRMHNVRKIPFIGKKFEKNNLAHAETVISDLLEKIIENLDDTLIVNKLQGDAALFYSVPEDPKEYSERLIEKLKDCFELFNNRLNELLFCKTCVCDPCQQLTNLKLKSFVHYGEFLIKRVSRFEEIAGEDVIIAHRLMKNSINSSEYILLTDNVAQLKDLSYLGKLDQRKEKCEGLDDVPISVYYPDPSAYENKEQSQASFFQKFWKMERFFKNVKTRKALEEKYAPQAT</sequence>
<accession>A0A382MH38</accession>
<protein>
    <recommendedName>
        <fullName evidence="2">Guanylate cyclase domain-containing protein</fullName>
    </recommendedName>
</protein>
<evidence type="ECO:0008006" key="2">
    <source>
        <dbReference type="Google" id="ProtNLM"/>
    </source>
</evidence>
<gene>
    <name evidence="1" type="ORF">METZ01_LOCUS299586</name>
</gene>
<evidence type="ECO:0000313" key="1">
    <source>
        <dbReference type="EMBL" id="SVC46732.1"/>
    </source>
</evidence>
<dbReference type="Pfam" id="PF10851">
    <property type="entry name" value="DUF2652"/>
    <property type="match status" value="1"/>
</dbReference>
<dbReference type="Gene3D" id="3.30.70.1230">
    <property type="entry name" value="Nucleotide cyclase"/>
    <property type="match status" value="1"/>
</dbReference>
<dbReference type="EMBL" id="UINC01092819">
    <property type="protein sequence ID" value="SVC46732.1"/>
    <property type="molecule type" value="Genomic_DNA"/>
</dbReference>
<organism evidence="1">
    <name type="scientific">marine metagenome</name>
    <dbReference type="NCBI Taxonomy" id="408172"/>
    <lineage>
        <taxon>unclassified sequences</taxon>
        <taxon>metagenomes</taxon>
        <taxon>ecological metagenomes</taxon>
    </lineage>
</organism>
<dbReference type="AlphaFoldDB" id="A0A382MH38"/>